<reference evidence="3 4" key="1">
    <citation type="journal article" date="2018" name="Sci. Rep.">
        <title>Genomic signatures of local adaptation to the degree of environmental predictability in rotifers.</title>
        <authorList>
            <person name="Franch-Gras L."/>
            <person name="Hahn C."/>
            <person name="Garcia-Roger E.M."/>
            <person name="Carmona M.J."/>
            <person name="Serra M."/>
            <person name="Gomez A."/>
        </authorList>
    </citation>
    <scope>NUCLEOTIDE SEQUENCE [LARGE SCALE GENOMIC DNA]</scope>
    <source>
        <strain evidence="3">HYR1</strain>
    </source>
</reference>
<proteinExistence type="predicted"/>
<name>A0A3M7PWV2_BRAPC</name>
<gene>
    <name evidence="3" type="ORF">BpHYR1_022933</name>
</gene>
<dbReference type="Proteomes" id="UP000276133">
    <property type="component" value="Unassembled WGS sequence"/>
</dbReference>
<feature type="compositionally biased region" description="Basic and acidic residues" evidence="1">
    <location>
        <begin position="375"/>
        <end position="396"/>
    </location>
</feature>
<dbReference type="EMBL" id="REGN01008470">
    <property type="protein sequence ID" value="RNA03503.1"/>
    <property type="molecule type" value="Genomic_DNA"/>
</dbReference>
<evidence type="ECO:0000256" key="1">
    <source>
        <dbReference type="SAM" id="MobiDB-lite"/>
    </source>
</evidence>
<dbReference type="InterPro" id="IPR009057">
    <property type="entry name" value="Homeodomain-like_sf"/>
</dbReference>
<feature type="compositionally biased region" description="Basic and acidic residues" evidence="1">
    <location>
        <begin position="589"/>
        <end position="616"/>
    </location>
</feature>
<dbReference type="Pfam" id="PF10523">
    <property type="entry name" value="BEN"/>
    <property type="match status" value="1"/>
</dbReference>
<dbReference type="SUPFAM" id="SSF46689">
    <property type="entry name" value="Homeodomain-like"/>
    <property type="match status" value="1"/>
</dbReference>
<dbReference type="GO" id="GO:0003677">
    <property type="term" value="F:DNA binding"/>
    <property type="evidence" value="ECO:0007669"/>
    <property type="project" value="InterPro"/>
</dbReference>
<feature type="region of interest" description="Disordered" evidence="1">
    <location>
        <begin position="528"/>
        <end position="624"/>
    </location>
</feature>
<comment type="caution">
    <text evidence="3">The sequence shown here is derived from an EMBL/GenBank/DDBJ whole genome shotgun (WGS) entry which is preliminary data.</text>
</comment>
<feature type="non-terminal residue" evidence="3">
    <location>
        <position position="1"/>
    </location>
</feature>
<feature type="compositionally biased region" description="Basic residues" evidence="1">
    <location>
        <begin position="164"/>
        <end position="173"/>
    </location>
</feature>
<dbReference type="SMART" id="SM01025">
    <property type="entry name" value="BEN"/>
    <property type="match status" value="1"/>
</dbReference>
<organism evidence="3 4">
    <name type="scientific">Brachionus plicatilis</name>
    <name type="common">Marine rotifer</name>
    <name type="synonym">Brachionus muelleri</name>
    <dbReference type="NCBI Taxonomy" id="10195"/>
    <lineage>
        <taxon>Eukaryota</taxon>
        <taxon>Metazoa</taxon>
        <taxon>Spiralia</taxon>
        <taxon>Gnathifera</taxon>
        <taxon>Rotifera</taxon>
        <taxon>Eurotatoria</taxon>
        <taxon>Monogononta</taxon>
        <taxon>Pseudotrocha</taxon>
        <taxon>Ploima</taxon>
        <taxon>Brachionidae</taxon>
        <taxon>Brachionus</taxon>
    </lineage>
</organism>
<feature type="region of interest" description="Disordered" evidence="1">
    <location>
        <begin position="148"/>
        <end position="182"/>
    </location>
</feature>
<dbReference type="AlphaFoldDB" id="A0A3M7PWV2"/>
<feature type="compositionally biased region" description="Basic and acidic residues" evidence="1">
    <location>
        <begin position="531"/>
        <end position="548"/>
    </location>
</feature>
<protein>
    <recommendedName>
        <fullName evidence="2">BEN domain-containing protein</fullName>
    </recommendedName>
</protein>
<feature type="compositionally biased region" description="Basic and acidic residues" evidence="1">
    <location>
        <begin position="487"/>
        <end position="506"/>
    </location>
</feature>
<feature type="region of interest" description="Disordered" evidence="1">
    <location>
        <begin position="375"/>
        <end position="508"/>
    </location>
</feature>
<feature type="compositionally biased region" description="Acidic residues" evidence="1">
    <location>
        <begin position="407"/>
        <end position="436"/>
    </location>
</feature>
<evidence type="ECO:0000313" key="4">
    <source>
        <dbReference type="Proteomes" id="UP000276133"/>
    </source>
</evidence>
<feature type="domain" description="BEN" evidence="2">
    <location>
        <begin position="254"/>
        <end position="369"/>
    </location>
</feature>
<feature type="compositionally biased region" description="Basic and acidic residues" evidence="1">
    <location>
        <begin position="557"/>
        <end position="571"/>
    </location>
</feature>
<evidence type="ECO:0000259" key="2">
    <source>
        <dbReference type="PROSITE" id="PS51457"/>
    </source>
</evidence>
<feature type="compositionally biased region" description="Basic residues" evidence="1">
    <location>
        <begin position="441"/>
        <end position="455"/>
    </location>
</feature>
<dbReference type="PROSITE" id="PS51457">
    <property type="entry name" value="BEN"/>
    <property type="match status" value="1"/>
</dbReference>
<dbReference type="InterPro" id="IPR018379">
    <property type="entry name" value="BEN_domain"/>
</dbReference>
<feature type="compositionally biased region" description="Acidic residues" evidence="1">
    <location>
        <begin position="462"/>
        <end position="473"/>
    </location>
</feature>
<dbReference type="OrthoDB" id="6022146at2759"/>
<accession>A0A3M7PWV2</accession>
<keyword evidence="4" id="KW-1185">Reference proteome</keyword>
<sequence length="715" mass="82477">FISCARKVKVNCLQNKFNKVKLSCVAKTMGRLSAYAKNRILKLRFKKNKRIIHIVEILKRDDNIKVSRQAVSTFLKKYLETNSIYDKPRTGRKRKLTHEEIQLIGQVTRLNRDITARAIKEYLNLNVSTYTILRATKLFEWNKSNEAKLDENGSPRQKGSPNRVPRKYTKRKSTQVAESDELNQSNDLNDLSLLNDEDEIEKIQIKPLTNQEMNKKMAAAAAAASGLNLNEDSQDSKFHTITKTRHNANSIPDFEKVDLNLIEHRELLILKNLSCSPMSFATKILFKIFKIEELHGHNVSGKTLNKNLKAKLPLDPIRIGYIKFLVEKYYDEKECREMLHGATSTKQDLWKSCHTAINKSILISERKAAVAVQLAEKKKSEEIEKKEAKENKSEEKKRKRTYASSSEGDDFDDMLESEEYESGDNANDEEDDDDEIEMFKNKKVNRKKNRPKAKKSNSQSDESNESDTDEYANEIELIQNIENRLVNPKEAEELKTPEIEQEKEESSEALAAANIAAAMKKRFVVVAPNSEIKESEVSDQDKREEKKSVRVSKKNKKSEEEIEVKSEKEVPDEPNLVVVSKRNTRNSRARKESDREEEKSEKDSEKKNSDSNDRIQTRRSTRATALNKSTIVQNLPKAKVVRRFTGFGYKKRSVYCWLDVREKDRNGRPAKIATKLMVAKLRAYFNQKSGQHVYLGECIKKRLEPMIKEYNQDGN</sequence>
<evidence type="ECO:0000313" key="3">
    <source>
        <dbReference type="EMBL" id="RNA03503.1"/>
    </source>
</evidence>